<dbReference type="Proteomes" id="UP000199013">
    <property type="component" value="Unassembled WGS sequence"/>
</dbReference>
<accession>A0A1C3PG10</accession>
<reference evidence="2" key="1">
    <citation type="submission" date="2016-02" db="EMBL/GenBank/DDBJ databases">
        <authorList>
            <person name="Wibberg D."/>
        </authorList>
    </citation>
    <scope>NUCLEOTIDE SEQUENCE [LARGE SCALE GENOMIC DNA]</scope>
</reference>
<name>A0A1C3PG10_9ACTN</name>
<keyword evidence="2" id="KW-1185">Reference proteome</keyword>
<organism evidence="1 2">
    <name type="scientific">Candidatus Protofrankia californiensis</name>
    <dbReference type="NCBI Taxonomy" id="1839754"/>
    <lineage>
        <taxon>Bacteria</taxon>
        <taxon>Bacillati</taxon>
        <taxon>Actinomycetota</taxon>
        <taxon>Actinomycetes</taxon>
        <taxon>Frankiales</taxon>
        <taxon>Frankiaceae</taxon>
        <taxon>Protofrankia</taxon>
    </lineage>
</organism>
<gene>
    <name evidence="1" type="ORF">FDG2_6002</name>
</gene>
<dbReference type="AlphaFoldDB" id="A0A1C3PG10"/>
<evidence type="ECO:0000313" key="1">
    <source>
        <dbReference type="EMBL" id="SBW28793.1"/>
    </source>
</evidence>
<proteinExistence type="predicted"/>
<sequence length="58" mass="6391">MNRGHGDIAVQSIRISGFPGISDTPHDLDALLREPAVVAYARSWQDYLDKDHVDGSRA</sequence>
<dbReference type="EMBL" id="FLUV01002478">
    <property type="protein sequence ID" value="SBW28793.1"/>
    <property type="molecule type" value="Genomic_DNA"/>
</dbReference>
<evidence type="ECO:0000313" key="2">
    <source>
        <dbReference type="Proteomes" id="UP000199013"/>
    </source>
</evidence>
<protein>
    <submittedName>
        <fullName evidence="1">Uncharacterized protein</fullName>
    </submittedName>
</protein>